<reference evidence="1 2" key="1">
    <citation type="submission" date="2018-02" db="EMBL/GenBank/DDBJ databases">
        <title>Genomic Reconstructions from Amazon Rainforest and Pasture Soil Reveal Novel Insights into the Physiology of Candidate Phyla in Tropical Sites.</title>
        <authorList>
            <person name="Kroeger M.E."/>
            <person name="Delmont T."/>
            <person name="Eren A.M."/>
            <person name="Guo J."/>
            <person name="Meyer K.M."/>
            <person name="Khan K."/>
            <person name="Rodrigues J.L.M."/>
            <person name="Bohannan B.J.M."/>
            <person name="Tringe S."/>
            <person name="Borges C.D."/>
            <person name="Tiedje J."/>
            <person name="Tsai S.M."/>
            <person name="Nusslein K."/>
        </authorList>
    </citation>
    <scope>NUCLEOTIDE SEQUENCE [LARGE SCALE GENOMIC DNA]</scope>
    <source>
        <strain evidence="1">Amazon FNV 2010 28 9</strain>
    </source>
</reference>
<accession>A0A317JPA0</accession>
<name>A0A317JPA0_9BACT</name>
<protein>
    <submittedName>
        <fullName evidence="1">Uncharacterized protein</fullName>
    </submittedName>
</protein>
<dbReference type="AlphaFoldDB" id="A0A317JPA0"/>
<evidence type="ECO:0000313" key="2">
    <source>
        <dbReference type="Proteomes" id="UP000246104"/>
    </source>
</evidence>
<evidence type="ECO:0000313" key="1">
    <source>
        <dbReference type="EMBL" id="PWU23057.1"/>
    </source>
</evidence>
<organism evidence="1 2">
    <name type="scientific">Candidatus Cerribacteria bacterium 'Amazon FNV 2010 28 9'</name>
    <dbReference type="NCBI Taxonomy" id="2081795"/>
    <lineage>
        <taxon>Bacteria</taxon>
        <taxon>Candidatus Cerribacteria</taxon>
    </lineage>
</organism>
<dbReference type="Proteomes" id="UP000246104">
    <property type="component" value="Unassembled WGS sequence"/>
</dbReference>
<sequence length="109" mass="11319">MGTQNTITNLEVVPPVVNTVVGIENAQTMSAAVEKVGPVGFSASVEFVSAEVANAAASVAGAMGLAVLYKPANQVGPHWSPNNEVVVRGEFDLVFGWLEAHCPTTPEVK</sequence>
<dbReference type="EMBL" id="PSRQ01000047">
    <property type="protein sequence ID" value="PWU23057.1"/>
    <property type="molecule type" value="Genomic_DNA"/>
</dbReference>
<comment type="caution">
    <text evidence="1">The sequence shown here is derived from an EMBL/GenBank/DDBJ whole genome shotgun (WGS) entry which is preliminary data.</text>
</comment>
<proteinExistence type="predicted"/>
<gene>
    <name evidence="1" type="ORF">C5B42_04280</name>
</gene>